<protein>
    <submittedName>
        <fullName evidence="2">Uncharacterized protein</fullName>
    </submittedName>
</protein>
<dbReference type="EMBL" id="VZUQ01000032">
    <property type="protein sequence ID" value="KAB1183296.1"/>
    <property type="molecule type" value="Genomic_DNA"/>
</dbReference>
<sequence>MRIILLIIGLTLLNGCLSTSINRHETIQPLELFFSPEQTTLTTKQQQALQQFFTTYSYHQLEVLIGPANLSNRFQALLQGQKRIAAIEQLSKQKQIPLHFTFVPQQTADTLIIRQR</sequence>
<evidence type="ECO:0000313" key="1">
    <source>
        <dbReference type="EMBL" id="KAB1183296.1"/>
    </source>
</evidence>
<organism evidence="2 4">
    <name type="scientific">Photobacterium damselae subsp. damselae</name>
    <name type="common">Listonella damsela</name>
    <dbReference type="NCBI Taxonomy" id="85581"/>
    <lineage>
        <taxon>Bacteria</taxon>
        <taxon>Pseudomonadati</taxon>
        <taxon>Pseudomonadota</taxon>
        <taxon>Gammaproteobacteria</taxon>
        <taxon>Vibrionales</taxon>
        <taxon>Vibrionaceae</taxon>
        <taxon>Photobacterium</taxon>
    </lineage>
</organism>
<accession>A0A1X9U417</accession>
<dbReference type="EMBL" id="JABXOR010001370">
    <property type="protein sequence ID" value="NVP02742.1"/>
    <property type="molecule type" value="Genomic_DNA"/>
</dbReference>
<evidence type="ECO:0000313" key="4">
    <source>
        <dbReference type="Proteomes" id="UP000533429"/>
    </source>
</evidence>
<reference evidence="1 3" key="1">
    <citation type="submission" date="2019-09" db="EMBL/GenBank/DDBJ databases">
        <title>Photobacterium damselae subsp. damselae CDC-2227-81, a human clinical isolate.</title>
        <authorList>
            <person name="Osorio C.R."/>
        </authorList>
    </citation>
    <scope>NUCLEOTIDE SEQUENCE [LARGE SCALE GENOMIC DNA]</scope>
    <source>
        <strain evidence="1 3">CDC-2227-81</strain>
    </source>
</reference>
<dbReference type="Proteomes" id="UP000533429">
    <property type="component" value="Unassembled WGS sequence"/>
</dbReference>
<dbReference type="Proteomes" id="UP000480943">
    <property type="component" value="Unassembled WGS sequence"/>
</dbReference>
<dbReference type="KEGG" id="pds:CAY62_12775"/>
<dbReference type="AlphaFoldDB" id="A0A1X9U417"/>
<proteinExistence type="predicted"/>
<comment type="caution">
    <text evidence="2">The sequence shown here is derived from an EMBL/GenBank/DDBJ whole genome shotgun (WGS) entry which is preliminary data.</text>
</comment>
<gene>
    <name evidence="1" type="ORF">F6450_04570</name>
    <name evidence="2" type="ORF">HWA77_21255</name>
</gene>
<evidence type="ECO:0000313" key="3">
    <source>
        <dbReference type="Proteomes" id="UP000480943"/>
    </source>
</evidence>
<reference evidence="2 4" key="2">
    <citation type="submission" date="2020-06" db="EMBL/GenBank/DDBJ databases">
        <title>Photobacterium damselae subsp. damselae comparative genomics.</title>
        <authorList>
            <person name="Osorio C.R."/>
        </authorList>
    </citation>
    <scope>NUCLEOTIDE SEQUENCE [LARGE SCALE GENOMIC DNA]</scope>
    <source>
        <strain evidence="2 4">TW250/03</strain>
    </source>
</reference>
<evidence type="ECO:0000313" key="2">
    <source>
        <dbReference type="EMBL" id="NVP02742.1"/>
    </source>
</evidence>
<name>A0A1X9U417_PHODD</name>
<dbReference type="RefSeq" id="WP_036764727.1">
    <property type="nucleotide sequence ID" value="NZ_AP026780.1"/>
</dbReference>